<dbReference type="EMBL" id="JAUYZG010000019">
    <property type="protein sequence ID" value="KAK2878483.1"/>
    <property type="molecule type" value="Genomic_DNA"/>
</dbReference>
<evidence type="ECO:0000313" key="3">
    <source>
        <dbReference type="Proteomes" id="UP001187343"/>
    </source>
</evidence>
<dbReference type="Proteomes" id="UP001187343">
    <property type="component" value="Unassembled WGS sequence"/>
</dbReference>
<sequence>MKQTKASGYVCTRSQQGSLDLVISMQRASCHPTLPPLPNPSLLNPLKHPPHPAGPGPASHLLPSPAGPVLHPAPIYNSIKAGCPPIPPRSSLRCKDQ</sequence>
<organism evidence="2 3">
    <name type="scientific">Cirrhinus molitorella</name>
    <name type="common">mud carp</name>
    <dbReference type="NCBI Taxonomy" id="172907"/>
    <lineage>
        <taxon>Eukaryota</taxon>
        <taxon>Metazoa</taxon>
        <taxon>Chordata</taxon>
        <taxon>Craniata</taxon>
        <taxon>Vertebrata</taxon>
        <taxon>Euteleostomi</taxon>
        <taxon>Actinopterygii</taxon>
        <taxon>Neopterygii</taxon>
        <taxon>Teleostei</taxon>
        <taxon>Ostariophysi</taxon>
        <taxon>Cypriniformes</taxon>
        <taxon>Cyprinidae</taxon>
        <taxon>Labeoninae</taxon>
        <taxon>Labeonini</taxon>
        <taxon>Cirrhinus</taxon>
    </lineage>
</organism>
<protein>
    <submittedName>
        <fullName evidence="2">Uncharacterized protein</fullName>
    </submittedName>
</protein>
<accession>A0AA88PAF3</accession>
<evidence type="ECO:0000313" key="2">
    <source>
        <dbReference type="EMBL" id="KAK2878483.1"/>
    </source>
</evidence>
<dbReference type="AlphaFoldDB" id="A0AA88PAF3"/>
<feature type="region of interest" description="Disordered" evidence="1">
    <location>
        <begin position="33"/>
        <end position="67"/>
    </location>
</feature>
<evidence type="ECO:0000256" key="1">
    <source>
        <dbReference type="SAM" id="MobiDB-lite"/>
    </source>
</evidence>
<reference evidence="2" key="1">
    <citation type="submission" date="2023-08" db="EMBL/GenBank/DDBJ databases">
        <title>Chromosome-level Genome Assembly of mud carp (Cirrhinus molitorella).</title>
        <authorList>
            <person name="Liu H."/>
        </authorList>
    </citation>
    <scope>NUCLEOTIDE SEQUENCE</scope>
    <source>
        <strain evidence="2">Prfri</strain>
        <tissue evidence="2">Muscle</tissue>
    </source>
</reference>
<comment type="caution">
    <text evidence="2">The sequence shown here is derived from an EMBL/GenBank/DDBJ whole genome shotgun (WGS) entry which is preliminary data.</text>
</comment>
<name>A0AA88PAF3_9TELE</name>
<gene>
    <name evidence="2" type="ORF">Q8A67_019274</name>
</gene>
<keyword evidence="3" id="KW-1185">Reference proteome</keyword>
<proteinExistence type="predicted"/>